<evidence type="ECO:0000313" key="4">
    <source>
        <dbReference type="EMBL" id="GGG41741.1"/>
    </source>
</evidence>
<evidence type="ECO:0000256" key="2">
    <source>
        <dbReference type="SAM" id="Phobius"/>
    </source>
</evidence>
<keyword evidence="2" id="KW-0472">Membrane</keyword>
<feature type="transmembrane region" description="Helical" evidence="2">
    <location>
        <begin position="226"/>
        <end position="246"/>
    </location>
</feature>
<evidence type="ECO:0000256" key="1">
    <source>
        <dbReference type="SAM" id="MobiDB-lite"/>
    </source>
</evidence>
<proteinExistence type="predicted"/>
<feature type="chain" id="PRO_5046851526" description="DUF4142 domain-containing protein" evidence="3">
    <location>
        <begin position="25"/>
        <end position="290"/>
    </location>
</feature>
<gene>
    <name evidence="4" type="ORF">GCM10011378_17550</name>
</gene>
<feature type="region of interest" description="Disordered" evidence="1">
    <location>
        <begin position="261"/>
        <end position="290"/>
    </location>
</feature>
<feature type="compositionally biased region" description="Low complexity" evidence="1">
    <location>
        <begin position="172"/>
        <end position="191"/>
    </location>
</feature>
<evidence type="ECO:0000313" key="5">
    <source>
        <dbReference type="Proteomes" id="UP000601361"/>
    </source>
</evidence>
<keyword evidence="5" id="KW-1185">Reference proteome</keyword>
<dbReference type="Proteomes" id="UP000601361">
    <property type="component" value="Unassembled WGS sequence"/>
</dbReference>
<feature type="signal peptide" evidence="3">
    <location>
        <begin position="1"/>
        <end position="24"/>
    </location>
</feature>
<keyword evidence="3" id="KW-0732">Signal</keyword>
<evidence type="ECO:0000256" key="3">
    <source>
        <dbReference type="SAM" id="SignalP"/>
    </source>
</evidence>
<name>A0ABQ1WR98_9BACT</name>
<keyword evidence="2" id="KW-1133">Transmembrane helix</keyword>
<dbReference type="EMBL" id="BMGS01000004">
    <property type="protein sequence ID" value="GGG41741.1"/>
    <property type="molecule type" value="Genomic_DNA"/>
</dbReference>
<evidence type="ECO:0008006" key="6">
    <source>
        <dbReference type="Google" id="ProtNLM"/>
    </source>
</evidence>
<organism evidence="4 5">
    <name type="scientific">Hymenobacter glacieicola</name>
    <dbReference type="NCBI Taxonomy" id="1562124"/>
    <lineage>
        <taxon>Bacteria</taxon>
        <taxon>Pseudomonadati</taxon>
        <taxon>Bacteroidota</taxon>
        <taxon>Cytophagia</taxon>
        <taxon>Cytophagales</taxon>
        <taxon>Hymenobacteraceae</taxon>
        <taxon>Hymenobacter</taxon>
    </lineage>
</organism>
<keyword evidence="2" id="KW-0812">Transmembrane</keyword>
<comment type="caution">
    <text evidence="4">The sequence shown here is derived from an EMBL/GenBank/DDBJ whole genome shotgun (WGS) entry which is preliminary data.</text>
</comment>
<accession>A0ABQ1WR98</accession>
<reference evidence="5" key="1">
    <citation type="journal article" date="2019" name="Int. J. Syst. Evol. Microbiol.">
        <title>The Global Catalogue of Microorganisms (GCM) 10K type strain sequencing project: providing services to taxonomists for standard genome sequencing and annotation.</title>
        <authorList>
            <consortium name="The Broad Institute Genomics Platform"/>
            <consortium name="The Broad Institute Genome Sequencing Center for Infectious Disease"/>
            <person name="Wu L."/>
            <person name="Ma J."/>
        </authorList>
    </citation>
    <scope>NUCLEOTIDE SEQUENCE [LARGE SCALE GENOMIC DNA]</scope>
    <source>
        <strain evidence="5">CGMCC 1.12990</strain>
    </source>
</reference>
<sequence>MPRLCQLLPLFLLLWLAGPAVLLAQTETPAAANKRLFDRTVDELNFRTMETVYDKSFARGKFPVSLRTAKARKAFDNFPGRDDLKKLFLNYNGVSDRFKSRFGKGRTDLVEFEKQLNSILVDRNFEFFIRVLPRDERVALIRSLQRVIKQGAAQFNASQDAAPEELAADGAAVPPADIDPASAPASAASPDVTAEDPQPEPEVALATPAAGYPAPRSLDSAPRHDWMDYLTLLLAGSSLLVLLYVVTSVLPDLRNRLDALAEDQERPTPPARTRRSAPLPEDRYEDEDDN</sequence>
<feature type="region of interest" description="Disordered" evidence="1">
    <location>
        <begin position="172"/>
        <end position="201"/>
    </location>
</feature>
<protein>
    <recommendedName>
        <fullName evidence="6">DUF4142 domain-containing protein</fullName>
    </recommendedName>
</protein>
<dbReference type="RefSeq" id="WP_188557448.1">
    <property type="nucleotide sequence ID" value="NZ_BMGS01000004.1"/>
</dbReference>